<name>A0A564Z7F4_HYMDI</name>
<feature type="transmembrane region" description="Helical" evidence="18">
    <location>
        <begin position="7"/>
        <end position="26"/>
    </location>
</feature>
<comment type="catalytic activity">
    <reaction evidence="16">
        <text>12-(9Z-hexadecenoyloxy)-octadecanoate + H2O = 12-hydroxyoctadecanoate + (9Z)-hexadecenoate + H(+)</text>
        <dbReference type="Rhea" id="RHEA:52072"/>
        <dbReference type="ChEBI" id="CHEBI:15377"/>
        <dbReference type="ChEBI" id="CHEBI:15378"/>
        <dbReference type="ChEBI" id="CHEBI:32372"/>
        <dbReference type="ChEBI" id="CHEBI:84201"/>
        <dbReference type="ChEBI" id="CHEBI:136312"/>
    </reaction>
    <physiologicalReaction direction="left-to-right" evidence="16">
        <dbReference type="Rhea" id="RHEA:52073"/>
    </physiologicalReaction>
</comment>
<evidence type="ECO:0000256" key="6">
    <source>
        <dbReference type="ARBA" id="ARBA00023136"/>
    </source>
</evidence>
<gene>
    <name evidence="19" type="ORF">WMSIL1_LOCUS13311</name>
</gene>
<evidence type="ECO:0000256" key="11">
    <source>
        <dbReference type="ARBA" id="ARBA00048701"/>
    </source>
</evidence>
<evidence type="ECO:0000313" key="20">
    <source>
        <dbReference type="Proteomes" id="UP000321570"/>
    </source>
</evidence>
<comment type="catalytic activity">
    <reaction evidence="8">
        <text>13-octadecanoyloxy-octadecanoate + H2O = 13-hydroxy-octadecanoate + octadecanoate + H(+)</text>
        <dbReference type="Rhea" id="RHEA:52084"/>
        <dbReference type="ChEBI" id="CHEBI:15377"/>
        <dbReference type="ChEBI" id="CHEBI:15378"/>
        <dbReference type="ChEBI" id="CHEBI:25629"/>
        <dbReference type="ChEBI" id="CHEBI:136304"/>
        <dbReference type="ChEBI" id="CHEBI:136335"/>
    </reaction>
    <physiologicalReaction direction="left-to-right" evidence="8">
        <dbReference type="Rhea" id="RHEA:52085"/>
    </physiologicalReaction>
</comment>
<comment type="subcellular location">
    <subcellularLocation>
        <location evidence="2">Endomembrane system</location>
        <topology evidence="2">Multi-pass membrane protein</topology>
    </subcellularLocation>
</comment>
<dbReference type="PANTHER" id="PTHR10989:SF16">
    <property type="entry name" value="AT02829P-RELATED"/>
    <property type="match status" value="1"/>
</dbReference>
<organism evidence="19 20">
    <name type="scientific">Hymenolepis diminuta</name>
    <name type="common">Rat tapeworm</name>
    <dbReference type="NCBI Taxonomy" id="6216"/>
    <lineage>
        <taxon>Eukaryota</taxon>
        <taxon>Metazoa</taxon>
        <taxon>Spiralia</taxon>
        <taxon>Lophotrochozoa</taxon>
        <taxon>Platyhelminthes</taxon>
        <taxon>Cestoda</taxon>
        <taxon>Eucestoda</taxon>
        <taxon>Cyclophyllidea</taxon>
        <taxon>Hymenolepididae</taxon>
        <taxon>Hymenolepis</taxon>
    </lineage>
</organism>
<feature type="transmembrane region" description="Helical" evidence="18">
    <location>
        <begin position="76"/>
        <end position="94"/>
    </location>
</feature>
<evidence type="ECO:0000256" key="9">
    <source>
        <dbReference type="ARBA" id="ARBA00047863"/>
    </source>
</evidence>
<accession>A0A564Z7F4</accession>
<evidence type="ECO:0000256" key="17">
    <source>
        <dbReference type="SAM" id="MobiDB-lite"/>
    </source>
</evidence>
<evidence type="ECO:0000256" key="13">
    <source>
        <dbReference type="ARBA" id="ARBA00049221"/>
    </source>
</evidence>
<keyword evidence="20" id="KW-1185">Reference proteome</keyword>
<feature type="region of interest" description="Disordered" evidence="17">
    <location>
        <begin position="212"/>
        <end position="255"/>
    </location>
</feature>
<sequence>MLAALGLLAYRILCLLGYGCTVYFVFKTRPPRVSLEENIIFQTRFLTIDTLLVQILYFALAILLMPTKCYKLKSALSCFALTTATVVSVMTWGLYFYDRELLMTKETFEAIPTWFMQVSHSLVSATAIFDILISRPKSVPFIRSLLLVVLYYLGYAAYTEYLIYKEKYYVYPLMRIFSDVERYQFYGAVLVGIFLVFLVSVYVIRFSSIETKRKSKKEKLKSKKPQQQQLSQQARKHSPAANANAKNRKKQNKQE</sequence>
<dbReference type="AlphaFoldDB" id="A0A564Z7F4"/>
<evidence type="ECO:0000256" key="12">
    <source>
        <dbReference type="ARBA" id="ARBA00048800"/>
    </source>
</evidence>
<comment type="catalytic activity">
    <reaction evidence="1">
        <text>9-(9Z-hexadecenoyloxy)-octadecanoate + H2O = (9Z)-hexadecenoate + 9-hydroxy-octadecanoate + H(+)</text>
        <dbReference type="Rhea" id="RHEA:52068"/>
        <dbReference type="ChEBI" id="CHEBI:15377"/>
        <dbReference type="ChEBI" id="CHEBI:15378"/>
        <dbReference type="ChEBI" id="CHEBI:32372"/>
        <dbReference type="ChEBI" id="CHEBI:136286"/>
        <dbReference type="ChEBI" id="CHEBI:136309"/>
    </reaction>
    <physiologicalReaction direction="left-to-right" evidence="1">
        <dbReference type="Rhea" id="RHEA:52069"/>
    </physiologicalReaction>
</comment>
<comment type="catalytic activity">
    <reaction evidence="11">
        <text>12-(9Z-octadecenoyloxy)-octadecanoate + H2O = 12-hydroxyoctadecanoate + (9Z)-octadecenoate + H(+)</text>
        <dbReference type="Rhea" id="RHEA:52060"/>
        <dbReference type="ChEBI" id="CHEBI:15377"/>
        <dbReference type="ChEBI" id="CHEBI:15378"/>
        <dbReference type="ChEBI" id="CHEBI:30823"/>
        <dbReference type="ChEBI" id="CHEBI:84201"/>
        <dbReference type="ChEBI" id="CHEBI:136302"/>
    </reaction>
    <physiologicalReaction direction="left-to-right" evidence="11">
        <dbReference type="Rhea" id="RHEA:52061"/>
    </physiologicalReaction>
</comment>
<feature type="transmembrane region" description="Helical" evidence="18">
    <location>
        <begin position="114"/>
        <end position="133"/>
    </location>
</feature>
<comment type="catalytic activity">
    <reaction evidence="7">
        <text>12-hexadecanoyloxy-octadecanoate + H2O = 12-hydroxyoctadecanoate + hexadecanoate + H(+)</text>
        <dbReference type="Rhea" id="RHEA:52056"/>
        <dbReference type="ChEBI" id="CHEBI:7896"/>
        <dbReference type="ChEBI" id="CHEBI:15377"/>
        <dbReference type="ChEBI" id="CHEBI:15378"/>
        <dbReference type="ChEBI" id="CHEBI:83677"/>
        <dbReference type="ChEBI" id="CHEBI:84201"/>
    </reaction>
    <physiologicalReaction direction="left-to-right" evidence="7">
        <dbReference type="Rhea" id="RHEA:52057"/>
    </physiologicalReaction>
</comment>
<comment type="catalytic activity">
    <reaction evidence="14">
        <text>13-(9Z-octadecenoyloxy)-octadecanoate + H2O = 13-hydroxy-octadecanoate + (9Z)-octadecenoate + H(+)</text>
        <dbReference type="Rhea" id="RHEA:52064"/>
        <dbReference type="ChEBI" id="CHEBI:15377"/>
        <dbReference type="ChEBI" id="CHEBI:15378"/>
        <dbReference type="ChEBI" id="CHEBI:30823"/>
        <dbReference type="ChEBI" id="CHEBI:136303"/>
        <dbReference type="ChEBI" id="CHEBI:136304"/>
    </reaction>
    <physiologicalReaction direction="left-to-right" evidence="14">
        <dbReference type="Rhea" id="RHEA:52065"/>
    </physiologicalReaction>
</comment>
<comment type="catalytic activity">
    <reaction evidence="9">
        <text>9-hexadecanoyloxy-octadecanoate + H2O = 9-hydroxy-octadecanoate + hexadecanoate + H(+)</text>
        <dbReference type="Rhea" id="RHEA:52052"/>
        <dbReference type="ChEBI" id="CHEBI:7896"/>
        <dbReference type="ChEBI" id="CHEBI:15377"/>
        <dbReference type="ChEBI" id="CHEBI:15378"/>
        <dbReference type="ChEBI" id="CHEBI:83670"/>
        <dbReference type="ChEBI" id="CHEBI:136286"/>
    </reaction>
    <physiologicalReaction direction="left-to-right" evidence="9">
        <dbReference type="Rhea" id="RHEA:52053"/>
    </physiologicalReaction>
</comment>
<protein>
    <recommendedName>
        <fullName evidence="21">FAR-17a/AIG1-like protein</fullName>
    </recommendedName>
</protein>
<feature type="transmembrane region" description="Helical" evidence="18">
    <location>
        <begin position="46"/>
        <end position="64"/>
    </location>
</feature>
<dbReference type="EMBL" id="CABIJS010000693">
    <property type="protein sequence ID" value="VUZ55441.1"/>
    <property type="molecule type" value="Genomic_DNA"/>
</dbReference>
<dbReference type="GO" id="GO:0016020">
    <property type="term" value="C:membrane"/>
    <property type="evidence" value="ECO:0007669"/>
    <property type="project" value="InterPro"/>
</dbReference>
<evidence type="ECO:0008006" key="21">
    <source>
        <dbReference type="Google" id="ProtNLM"/>
    </source>
</evidence>
<feature type="compositionally biased region" description="Basic residues" evidence="17">
    <location>
        <begin position="213"/>
        <end position="224"/>
    </location>
</feature>
<comment type="similarity">
    <text evidence="3">Belongs to the AIG1 family.</text>
</comment>
<evidence type="ECO:0000256" key="10">
    <source>
        <dbReference type="ARBA" id="ARBA00048680"/>
    </source>
</evidence>
<evidence type="ECO:0000256" key="5">
    <source>
        <dbReference type="ARBA" id="ARBA00022989"/>
    </source>
</evidence>
<feature type="compositionally biased region" description="Basic residues" evidence="17">
    <location>
        <begin position="246"/>
        <end position="255"/>
    </location>
</feature>
<keyword evidence="5 18" id="KW-1133">Transmembrane helix</keyword>
<dbReference type="PANTHER" id="PTHR10989">
    <property type="entry name" value="ANDROGEN-INDUCED PROTEIN 1-RELATED"/>
    <property type="match status" value="1"/>
</dbReference>
<evidence type="ECO:0000256" key="15">
    <source>
        <dbReference type="ARBA" id="ARBA00049322"/>
    </source>
</evidence>
<comment type="catalytic activity">
    <reaction evidence="15">
        <text>13-(9Z-hexadecenoyloxy)-octadecanoate + H2O = 13-hydroxy-octadecanoate + (9Z)-hexadecenoate + H(+)</text>
        <dbReference type="Rhea" id="RHEA:52076"/>
        <dbReference type="ChEBI" id="CHEBI:15377"/>
        <dbReference type="ChEBI" id="CHEBI:15378"/>
        <dbReference type="ChEBI" id="CHEBI:32372"/>
        <dbReference type="ChEBI" id="CHEBI:136304"/>
        <dbReference type="ChEBI" id="CHEBI:136315"/>
    </reaction>
    <physiologicalReaction direction="left-to-right" evidence="15">
        <dbReference type="Rhea" id="RHEA:52077"/>
    </physiologicalReaction>
</comment>
<feature type="transmembrane region" description="Helical" evidence="18">
    <location>
        <begin position="145"/>
        <end position="164"/>
    </location>
</feature>
<evidence type="ECO:0000256" key="2">
    <source>
        <dbReference type="ARBA" id="ARBA00004127"/>
    </source>
</evidence>
<dbReference type="Pfam" id="PF04750">
    <property type="entry name" value="Far-17a_AIG1"/>
    <property type="match status" value="1"/>
</dbReference>
<evidence type="ECO:0000256" key="1">
    <source>
        <dbReference type="ARBA" id="ARBA00000923"/>
    </source>
</evidence>
<evidence type="ECO:0000256" key="18">
    <source>
        <dbReference type="SAM" id="Phobius"/>
    </source>
</evidence>
<evidence type="ECO:0000256" key="3">
    <source>
        <dbReference type="ARBA" id="ARBA00009300"/>
    </source>
</evidence>
<evidence type="ECO:0000256" key="8">
    <source>
        <dbReference type="ARBA" id="ARBA00047427"/>
    </source>
</evidence>
<dbReference type="Proteomes" id="UP000321570">
    <property type="component" value="Unassembled WGS sequence"/>
</dbReference>
<proteinExistence type="inferred from homology"/>
<comment type="catalytic activity">
    <reaction evidence="13">
        <text>9-octadecanoyloxy-octadecanoate + H2O = 9-hydroxy-octadecanoate + octadecanoate + H(+)</text>
        <dbReference type="Rhea" id="RHEA:52096"/>
        <dbReference type="ChEBI" id="CHEBI:15377"/>
        <dbReference type="ChEBI" id="CHEBI:15378"/>
        <dbReference type="ChEBI" id="CHEBI:25629"/>
        <dbReference type="ChEBI" id="CHEBI:136286"/>
        <dbReference type="ChEBI" id="CHEBI:136373"/>
    </reaction>
    <physiologicalReaction direction="left-to-right" evidence="13">
        <dbReference type="Rhea" id="RHEA:52097"/>
    </physiologicalReaction>
</comment>
<evidence type="ECO:0000256" key="7">
    <source>
        <dbReference type="ARBA" id="ARBA00047368"/>
    </source>
</evidence>
<comment type="catalytic activity">
    <reaction evidence="12">
        <text>9-(9Z-octadecenoyloxy)-octadecanoate + H2O = 9-hydroxy-octadecanoate + (9Z)-octadecenoate + H(+)</text>
        <dbReference type="Rhea" id="RHEA:52048"/>
        <dbReference type="ChEBI" id="CHEBI:15377"/>
        <dbReference type="ChEBI" id="CHEBI:15378"/>
        <dbReference type="ChEBI" id="CHEBI:30823"/>
        <dbReference type="ChEBI" id="CHEBI:136282"/>
        <dbReference type="ChEBI" id="CHEBI:136286"/>
    </reaction>
    <physiologicalReaction direction="left-to-right" evidence="12">
        <dbReference type="Rhea" id="RHEA:52049"/>
    </physiologicalReaction>
</comment>
<comment type="catalytic activity">
    <reaction evidence="10">
        <text>12-octadecanoyloxy-octadecanoate + H2O = 12-hydroxyoctadecanoate + octadecanoate + H(+)</text>
        <dbReference type="Rhea" id="RHEA:52080"/>
        <dbReference type="ChEBI" id="CHEBI:15377"/>
        <dbReference type="ChEBI" id="CHEBI:15378"/>
        <dbReference type="ChEBI" id="CHEBI:25629"/>
        <dbReference type="ChEBI" id="CHEBI:84201"/>
        <dbReference type="ChEBI" id="CHEBI:136330"/>
    </reaction>
    <physiologicalReaction direction="left-to-right" evidence="10">
        <dbReference type="Rhea" id="RHEA:52081"/>
    </physiologicalReaction>
</comment>
<feature type="transmembrane region" description="Helical" evidence="18">
    <location>
        <begin position="184"/>
        <end position="204"/>
    </location>
</feature>
<evidence type="ECO:0000256" key="16">
    <source>
        <dbReference type="ARBA" id="ARBA00049428"/>
    </source>
</evidence>
<dbReference type="InterPro" id="IPR006838">
    <property type="entry name" value="ADTRP_AIG1"/>
</dbReference>
<evidence type="ECO:0000256" key="4">
    <source>
        <dbReference type="ARBA" id="ARBA00022692"/>
    </source>
</evidence>
<evidence type="ECO:0000256" key="14">
    <source>
        <dbReference type="ARBA" id="ARBA00049296"/>
    </source>
</evidence>
<dbReference type="GO" id="GO:0012505">
    <property type="term" value="C:endomembrane system"/>
    <property type="evidence" value="ECO:0007669"/>
    <property type="project" value="UniProtKB-SubCell"/>
</dbReference>
<keyword evidence="4 18" id="KW-0812">Transmembrane</keyword>
<keyword evidence="6 18" id="KW-0472">Membrane</keyword>
<evidence type="ECO:0000313" key="19">
    <source>
        <dbReference type="EMBL" id="VUZ55441.1"/>
    </source>
</evidence>
<reference evidence="19 20" key="1">
    <citation type="submission" date="2019-07" db="EMBL/GenBank/DDBJ databases">
        <authorList>
            <person name="Jastrzebski P J."/>
            <person name="Paukszto L."/>
            <person name="Jastrzebski P J."/>
        </authorList>
    </citation>
    <scope>NUCLEOTIDE SEQUENCE [LARGE SCALE GENOMIC DNA]</scope>
    <source>
        <strain evidence="19 20">WMS-il1</strain>
    </source>
</reference>